<feature type="domain" description="Glycosyl hydrolase family 30 beta sandwich" evidence="7">
    <location>
        <begin position="414"/>
        <end position="474"/>
    </location>
</feature>
<dbReference type="Pfam" id="PF02055">
    <property type="entry name" value="Glyco_hydro_30"/>
    <property type="match status" value="1"/>
</dbReference>
<name>A0ABN3GKI8_9PSEU</name>
<feature type="domain" description="Glycosyl hydrolase family 30 TIM-barrel" evidence="6">
    <location>
        <begin position="77"/>
        <end position="411"/>
    </location>
</feature>
<gene>
    <name evidence="8" type="ORF">GCM10009854_35020</name>
</gene>
<evidence type="ECO:0000256" key="2">
    <source>
        <dbReference type="ARBA" id="ARBA00022729"/>
    </source>
</evidence>
<dbReference type="Gene3D" id="3.20.20.80">
    <property type="entry name" value="Glycosidases"/>
    <property type="match status" value="1"/>
</dbReference>
<evidence type="ECO:0000259" key="7">
    <source>
        <dbReference type="Pfam" id="PF17189"/>
    </source>
</evidence>
<comment type="similarity">
    <text evidence="1 4">Belongs to the glycosyl hydrolase 30 family.</text>
</comment>
<organism evidence="8 9">
    <name type="scientific">Saccharopolyspora halophila</name>
    <dbReference type="NCBI Taxonomy" id="405551"/>
    <lineage>
        <taxon>Bacteria</taxon>
        <taxon>Bacillati</taxon>
        <taxon>Actinomycetota</taxon>
        <taxon>Actinomycetes</taxon>
        <taxon>Pseudonocardiales</taxon>
        <taxon>Pseudonocardiaceae</taxon>
        <taxon>Saccharopolyspora</taxon>
    </lineage>
</organism>
<sequence>MRRMAGSPRGGAVLLTGALLASALTAQAAAAAPTVEVWRTTGDGSVLLARQADAEFGTGGGAATVIDVDETTSYQTIDGFGAAFTDSAAHLVNDELAPAARDELMTDLFGADGIGLSMLRQPLGASDFTHDGDYTYDDTCCDLSDLSVVRDRDDVLPLVRQAKRINPELKLIGTPWSAPAWMKTNEDLDGGALRPENNGLLADYLVGTAQAYADAGLPLDYLSVQNEPYHPETPDGGAGYPSMHMDPAQQAAIIGDELGPKLAEAGLGTKILAWDHNWDHPEYPAQVVDDPEAGRHTAGAAFHCYGGSVGAQREFHQEHPDKGTWLTECSGGAWSPDFADNLEWNTRNLIIGGIRNWAKGVTFWNIALDQNHGPTNGGCTDCRGVVTVDTETGQVHRNVEYYVLGHVAKFVRPGATRIESTSNPEDIETVAFRNPGGGIVLLALNSAGAERSFQVRHRGRSFEHTLPAGAVTTFTWQP</sequence>
<keyword evidence="4" id="KW-0326">Glycosidase</keyword>
<keyword evidence="2 5" id="KW-0732">Signal</keyword>
<accession>A0ABN3GKI8</accession>
<proteinExistence type="inferred from homology"/>
<dbReference type="InterPro" id="IPR017853">
    <property type="entry name" value="GH"/>
</dbReference>
<evidence type="ECO:0000256" key="4">
    <source>
        <dbReference type="RuleBase" id="RU361188"/>
    </source>
</evidence>
<comment type="caution">
    <text evidence="8">The sequence shown here is derived from an EMBL/GenBank/DDBJ whole genome shotgun (WGS) entry which is preliminary data.</text>
</comment>
<dbReference type="Gene3D" id="2.60.40.1180">
    <property type="entry name" value="Golgi alpha-mannosidase II"/>
    <property type="match status" value="1"/>
</dbReference>
<dbReference type="EMBL" id="BAAARA010000010">
    <property type="protein sequence ID" value="GAA2353996.1"/>
    <property type="molecule type" value="Genomic_DNA"/>
</dbReference>
<feature type="chain" id="PRO_5045868550" evidence="5">
    <location>
        <begin position="29"/>
        <end position="478"/>
    </location>
</feature>
<dbReference type="PANTHER" id="PTHR11069">
    <property type="entry name" value="GLUCOSYLCERAMIDASE"/>
    <property type="match status" value="1"/>
</dbReference>
<evidence type="ECO:0000313" key="9">
    <source>
        <dbReference type="Proteomes" id="UP001501218"/>
    </source>
</evidence>
<dbReference type="Pfam" id="PF17189">
    <property type="entry name" value="Glyco_hydro_30C"/>
    <property type="match status" value="1"/>
</dbReference>
<evidence type="ECO:0000256" key="5">
    <source>
        <dbReference type="SAM" id="SignalP"/>
    </source>
</evidence>
<reference evidence="8 9" key="1">
    <citation type="journal article" date="2019" name="Int. J. Syst. Evol. Microbiol.">
        <title>The Global Catalogue of Microorganisms (GCM) 10K type strain sequencing project: providing services to taxonomists for standard genome sequencing and annotation.</title>
        <authorList>
            <consortium name="The Broad Institute Genomics Platform"/>
            <consortium name="The Broad Institute Genome Sequencing Center for Infectious Disease"/>
            <person name="Wu L."/>
            <person name="Ma J."/>
        </authorList>
    </citation>
    <scope>NUCLEOTIDE SEQUENCE [LARGE SCALE GENOMIC DNA]</scope>
    <source>
        <strain evidence="8 9">JCM 16221</strain>
    </source>
</reference>
<evidence type="ECO:0000259" key="6">
    <source>
        <dbReference type="Pfam" id="PF02055"/>
    </source>
</evidence>
<evidence type="ECO:0000256" key="3">
    <source>
        <dbReference type="ARBA" id="ARBA00022801"/>
    </source>
</evidence>
<evidence type="ECO:0000256" key="1">
    <source>
        <dbReference type="ARBA" id="ARBA00005382"/>
    </source>
</evidence>
<dbReference type="InterPro" id="IPR033453">
    <property type="entry name" value="Glyco_hydro_30_TIM-barrel"/>
</dbReference>
<protein>
    <submittedName>
        <fullName evidence="8">Glucosylceramidase</fullName>
    </submittedName>
</protein>
<dbReference type="InterPro" id="IPR001139">
    <property type="entry name" value="Glyco_hydro_30"/>
</dbReference>
<keyword evidence="9" id="KW-1185">Reference proteome</keyword>
<dbReference type="SUPFAM" id="SSF51445">
    <property type="entry name" value="(Trans)glycosidases"/>
    <property type="match status" value="1"/>
</dbReference>
<dbReference type="PRINTS" id="PR00843">
    <property type="entry name" value="GLHYDRLASE30"/>
</dbReference>
<dbReference type="Proteomes" id="UP001501218">
    <property type="component" value="Unassembled WGS sequence"/>
</dbReference>
<dbReference type="InterPro" id="IPR033452">
    <property type="entry name" value="GH30_C"/>
</dbReference>
<dbReference type="PANTHER" id="PTHR11069:SF23">
    <property type="entry name" value="LYSOSOMAL ACID GLUCOSYLCERAMIDASE"/>
    <property type="match status" value="1"/>
</dbReference>
<feature type="signal peptide" evidence="5">
    <location>
        <begin position="1"/>
        <end position="28"/>
    </location>
</feature>
<dbReference type="InterPro" id="IPR013780">
    <property type="entry name" value="Glyco_hydro_b"/>
</dbReference>
<evidence type="ECO:0000313" key="8">
    <source>
        <dbReference type="EMBL" id="GAA2353996.1"/>
    </source>
</evidence>
<keyword evidence="3 4" id="KW-0378">Hydrolase</keyword>